<keyword evidence="4" id="KW-1185">Reference proteome</keyword>
<proteinExistence type="predicted"/>
<accession>A0A1R2AQY1</accession>
<feature type="coiled-coil region" evidence="1">
    <location>
        <begin position="137"/>
        <end position="164"/>
    </location>
</feature>
<comment type="caution">
    <text evidence="3">The sequence shown here is derived from an EMBL/GenBank/DDBJ whole genome shotgun (WGS) entry which is preliminary data.</text>
</comment>
<sequence length="206" mass="23338">MYTKSSQHNIPTINTPKSRKNTLNPIQSPHSHIAKTQRATKLSIKNSKNIENRKRISESISEPSTETSNNDLKYSEKTKKISNKVIQSLNLLKSVSSSLINPNNSLNSENSEAVLLSPAPRPNDILATSQNYDRRLNQNIYESLKSLKSSIEILERRVVSTEEMVKVQCNEEKKIKAQRLDFKNIETGLLIEDNESLVVCRACNIF</sequence>
<organism evidence="3 4">
    <name type="scientific">Stentor coeruleus</name>
    <dbReference type="NCBI Taxonomy" id="5963"/>
    <lineage>
        <taxon>Eukaryota</taxon>
        <taxon>Sar</taxon>
        <taxon>Alveolata</taxon>
        <taxon>Ciliophora</taxon>
        <taxon>Postciliodesmatophora</taxon>
        <taxon>Heterotrichea</taxon>
        <taxon>Heterotrichida</taxon>
        <taxon>Stentoridae</taxon>
        <taxon>Stentor</taxon>
    </lineage>
</organism>
<evidence type="ECO:0000313" key="3">
    <source>
        <dbReference type="EMBL" id="OMJ66924.1"/>
    </source>
</evidence>
<feature type="region of interest" description="Disordered" evidence="2">
    <location>
        <begin position="1"/>
        <end position="73"/>
    </location>
</feature>
<name>A0A1R2AQY1_9CILI</name>
<dbReference type="Proteomes" id="UP000187209">
    <property type="component" value="Unassembled WGS sequence"/>
</dbReference>
<evidence type="ECO:0000256" key="2">
    <source>
        <dbReference type="SAM" id="MobiDB-lite"/>
    </source>
</evidence>
<evidence type="ECO:0000313" key="4">
    <source>
        <dbReference type="Proteomes" id="UP000187209"/>
    </source>
</evidence>
<protein>
    <submittedName>
        <fullName evidence="3">Uncharacterized protein</fullName>
    </submittedName>
</protein>
<dbReference type="EMBL" id="MPUH01001601">
    <property type="protein sequence ID" value="OMJ66924.1"/>
    <property type="molecule type" value="Genomic_DNA"/>
</dbReference>
<dbReference type="AlphaFoldDB" id="A0A1R2AQY1"/>
<keyword evidence="1" id="KW-0175">Coiled coil</keyword>
<feature type="compositionally biased region" description="Polar residues" evidence="2">
    <location>
        <begin position="37"/>
        <end position="47"/>
    </location>
</feature>
<feature type="compositionally biased region" description="Polar residues" evidence="2">
    <location>
        <begin position="1"/>
        <end position="30"/>
    </location>
</feature>
<feature type="compositionally biased region" description="Low complexity" evidence="2">
    <location>
        <begin position="58"/>
        <end position="68"/>
    </location>
</feature>
<gene>
    <name evidence="3" type="ORF">SteCoe_36066</name>
</gene>
<reference evidence="3 4" key="1">
    <citation type="submission" date="2016-11" db="EMBL/GenBank/DDBJ databases">
        <title>The macronuclear genome of Stentor coeruleus: a giant cell with tiny introns.</title>
        <authorList>
            <person name="Slabodnick M."/>
            <person name="Ruby J.G."/>
            <person name="Reiff S.B."/>
            <person name="Swart E.C."/>
            <person name="Gosai S."/>
            <person name="Prabakaran S."/>
            <person name="Witkowska E."/>
            <person name="Larue G.E."/>
            <person name="Fisher S."/>
            <person name="Freeman R.M."/>
            <person name="Gunawardena J."/>
            <person name="Chu W."/>
            <person name="Stover N.A."/>
            <person name="Gregory B.D."/>
            <person name="Nowacki M."/>
            <person name="Derisi J."/>
            <person name="Roy S.W."/>
            <person name="Marshall W.F."/>
            <person name="Sood P."/>
        </authorList>
    </citation>
    <scope>NUCLEOTIDE SEQUENCE [LARGE SCALE GENOMIC DNA]</scope>
    <source>
        <strain evidence="3">WM001</strain>
    </source>
</reference>
<evidence type="ECO:0000256" key="1">
    <source>
        <dbReference type="SAM" id="Coils"/>
    </source>
</evidence>
<feature type="compositionally biased region" description="Basic and acidic residues" evidence="2">
    <location>
        <begin position="48"/>
        <end position="57"/>
    </location>
</feature>